<sequence>MGWICGKTHIYIPQVTIELDRGQWSWDKKRYNIIRYKATLADLVMDGHIPRSLLPSETKMVKDAQKELKEWIDRIRLNEVITFEREKLTIPLTPKQLEYQNCKLGDFSEFNKSWSIKHSKKTHQELQKNPEDWFYYHSLYRENRKTWLEIPYIEIAKRITRPEFIVADLGCGENLLKQKIPNKVLSFDHIAIDDSVVACDISALPLANNQVDVAVLSLALMGSNSDSYVKEAYRILRNMGFIIIAEPSKKWAGKIDDLVKIMTDYGFTQPIVTQTEQFFYLQSFKL</sequence>
<dbReference type="Pfam" id="PF05148">
    <property type="entry name" value="Methyltransf_8"/>
    <property type="match status" value="1"/>
</dbReference>
<evidence type="ECO:0000313" key="2">
    <source>
        <dbReference type="EMBL" id="STX45058.1"/>
    </source>
</evidence>
<dbReference type="PANTHER" id="PTHR12787">
    <property type="entry name" value="RIBOSOMAL RNA-PROCESSING PROTEIN 8"/>
    <property type="match status" value="1"/>
</dbReference>
<dbReference type="InterPro" id="IPR007823">
    <property type="entry name" value="RRP8"/>
</dbReference>
<proteinExistence type="predicted"/>
<keyword evidence="2" id="KW-0808">Transferase</keyword>
<gene>
    <name evidence="1" type="ORF">Lgra_0243</name>
    <name evidence="2" type="ORF">NCTC12388_01813</name>
</gene>
<accession>A0A378JDD2</accession>
<name>A0A378JDD2_9GAMM</name>
<evidence type="ECO:0000313" key="1">
    <source>
        <dbReference type="EMBL" id="KTD15577.1"/>
    </source>
</evidence>
<dbReference type="Proteomes" id="UP000254476">
    <property type="component" value="Unassembled WGS sequence"/>
</dbReference>
<dbReference type="PANTHER" id="PTHR12787:SF0">
    <property type="entry name" value="RIBOSOMAL RNA-PROCESSING PROTEIN 8"/>
    <property type="match status" value="1"/>
</dbReference>
<dbReference type="GO" id="GO:0032259">
    <property type="term" value="P:methylation"/>
    <property type="evidence" value="ECO:0007669"/>
    <property type="project" value="UniProtKB-KW"/>
</dbReference>
<dbReference type="InterPro" id="IPR029063">
    <property type="entry name" value="SAM-dependent_MTases_sf"/>
</dbReference>
<keyword evidence="3" id="KW-1185">Reference proteome</keyword>
<evidence type="ECO:0000313" key="3">
    <source>
        <dbReference type="Proteomes" id="UP000054691"/>
    </source>
</evidence>
<reference evidence="1 3" key="1">
    <citation type="submission" date="2015-11" db="EMBL/GenBank/DDBJ databases">
        <title>Genomic analysis of 38 Legionella species identifies large and diverse effector repertoires.</title>
        <authorList>
            <person name="Burstein D."/>
            <person name="Amaro F."/>
            <person name="Zusman T."/>
            <person name="Lifshitz Z."/>
            <person name="Cohen O."/>
            <person name="Gilbert J.A."/>
            <person name="Pupko T."/>
            <person name="Shuman H.A."/>
            <person name="Segal G."/>
        </authorList>
    </citation>
    <scope>NUCLEOTIDE SEQUENCE [LARGE SCALE GENOMIC DNA]</scope>
    <source>
        <strain evidence="1 3">Lyon 8420412</strain>
    </source>
</reference>
<dbReference type="STRING" id="45066.Lgra_0243"/>
<dbReference type="EMBL" id="UGOB01000001">
    <property type="protein sequence ID" value="STX45058.1"/>
    <property type="molecule type" value="Genomic_DNA"/>
</dbReference>
<dbReference type="EMBL" id="LNYE01000003">
    <property type="protein sequence ID" value="KTD15577.1"/>
    <property type="molecule type" value="Genomic_DNA"/>
</dbReference>
<protein>
    <submittedName>
        <fullName evidence="2">Hypothetical methyltransferase</fullName>
    </submittedName>
</protein>
<dbReference type="SUPFAM" id="SSF53335">
    <property type="entry name" value="S-adenosyl-L-methionine-dependent methyltransferases"/>
    <property type="match status" value="1"/>
</dbReference>
<keyword evidence="2" id="KW-0489">Methyltransferase</keyword>
<dbReference type="Gene3D" id="3.40.50.150">
    <property type="entry name" value="Vaccinia Virus protein VP39"/>
    <property type="match status" value="1"/>
</dbReference>
<dbReference type="GO" id="GO:0008168">
    <property type="term" value="F:methyltransferase activity"/>
    <property type="evidence" value="ECO:0007669"/>
    <property type="project" value="UniProtKB-KW"/>
</dbReference>
<dbReference type="Proteomes" id="UP000054691">
    <property type="component" value="Unassembled WGS sequence"/>
</dbReference>
<reference evidence="2 4" key="2">
    <citation type="submission" date="2018-06" db="EMBL/GenBank/DDBJ databases">
        <authorList>
            <consortium name="Pathogen Informatics"/>
            <person name="Doyle S."/>
        </authorList>
    </citation>
    <scope>NUCLEOTIDE SEQUENCE [LARGE SCALE GENOMIC DNA]</scope>
    <source>
        <strain evidence="2 4">NCTC12388</strain>
    </source>
</reference>
<dbReference type="AlphaFoldDB" id="A0A378JDD2"/>
<organism evidence="2 4">
    <name type="scientific">Legionella gratiana</name>
    <dbReference type="NCBI Taxonomy" id="45066"/>
    <lineage>
        <taxon>Bacteria</taxon>
        <taxon>Pseudomonadati</taxon>
        <taxon>Pseudomonadota</taxon>
        <taxon>Gammaproteobacteria</taxon>
        <taxon>Legionellales</taxon>
        <taxon>Legionellaceae</taxon>
        <taxon>Legionella</taxon>
    </lineage>
</organism>
<evidence type="ECO:0000313" key="4">
    <source>
        <dbReference type="Proteomes" id="UP000254476"/>
    </source>
</evidence>